<evidence type="ECO:0000256" key="1">
    <source>
        <dbReference type="ARBA" id="ARBA00010617"/>
    </source>
</evidence>
<dbReference type="GO" id="GO:0004497">
    <property type="term" value="F:monooxygenase activity"/>
    <property type="evidence" value="ECO:0007669"/>
    <property type="project" value="UniProtKB-KW"/>
</dbReference>
<dbReference type="Pfam" id="PF00067">
    <property type="entry name" value="p450"/>
    <property type="match status" value="2"/>
</dbReference>
<dbReference type="PANTHER" id="PTHR46696">
    <property type="entry name" value="P450, PUTATIVE (EUROFUNG)-RELATED"/>
    <property type="match status" value="1"/>
</dbReference>
<accession>A0A9E7C1A7</accession>
<dbReference type="InterPro" id="IPR001128">
    <property type="entry name" value="Cyt_P450"/>
</dbReference>
<comment type="similarity">
    <text evidence="1 7">Belongs to the cytochrome P450 family.</text>
</comment>
<dbReference type="GO" id="GO:0016705">
    <property type="term" value="F:oxidoreductase activity, acting on paired donors, with incorporation or reduction of molecular oxygen"/>
    <property type="evidence" value="ECO:0007669"/>
    <property type="project" value="InterPro"/>
</dbReference>
<dbReference type="PROSITE" id="PS00086">
    <property type="entry name" value="CYTOCHROME_P450"/>
    <property type="match status" value="1"/>
</dbReference>
<dbReference type="FunFam" id="1.10.630.10:FF:000018">
    <property type="entry name" value="Cytochrome P450 monooxygenase"/>
    <property type="match status" value="1"/>
</dbReference>
<evidence type="ECO:0000256" key="7">
    <source>
        <dbReference type="RuleBase" id="RU000461"/>
    </source>
</evidence>
<keyword evidence="3 7" id="KW-0479">Metal-binding</keyword>
<name>A0A9E7C1A7_9ACTN</name>
<keyword evidence="4 7" id="KW-0560">Oxidoreductase</keyword>
<reference evidence="9" key="1">
    <citation type="journal article" date="2022" name="Int. J. Syst. Evol. Microbiol.">
        <title>Pseudomonas aegrilactucae sp. nov. and Pseudomonas morbosilactucae sp. nov., pathogens causing bacterial rot of lettuce in Japan.</title>
        <authorList>
            <person name="Sawada H."/>
            <person name="Fujikawa T."/>
            <person name="Satou M."/>
        </authorList>
    </citation>
    <scope>NUCLEOTIDE SEQUENCE</scope>
    <source>
        <strain evidence="9">0166_1</strain>
    </source>
</reference>
<dbReference type="InterPro" id="IPR002397">
    <property type="entry name" value="Cyt_P450_B"/>
</dbReference>
<keyword evidence="10" id="KW-1185">Reference proteome</keyword>
<dbReference type="EMBL" id="CP087164">
    <property type="protein sequence ID" value="UGS37290.1"/>
    <property type="molecule type" value="Genomic_DNA"/>
</dbReference>
<dbReference type="AlphaFoldDB" id="A0A9E7C1A7"/>
<keyword evidence="6 7" id="KW-0503">Monooxygenase</keyword>
<dbReference type="GO" id="GO:0020037">
    <property type="term" value="F:heme binding"/>
    <property type="evidence" value="ECO:0007669"/>
    <property type="project" value="InterPro"/>
</dbReference>
<dbReference type="Proteomes" id="UP001162834">
    <property type="component" value="Chromosome"/>
</dbReference>
<dbReference type="KEGG" id="sbae:DSM104329_03705"/>
<keyword evidence="2 7" id="KW-0349">Heme</keyword>
<organism evidence="9 10">
    <name type="scientific">Capillimicrobium parvum</name>
    <dbReference type="NCBI Taxonomy" id="2884022"/>
    <lineage>
        <taxon>Bacteria</taxon>
        <taxon>Bacillati</taxon>
        <taxon>Actinomycetota</taxon>
        <taxon>Thermoleophilia</taxon>
        <taxon>Solirubrobacterales</taxon>
        <taxon>Capillimicrobiaceae</taxon>
        <taxon>Capillimicrobium</taxon>
    </lineage>
</organism>
<dbReference type="InterPro" id="IPR036396">
    <property type="entry name" value="Cyt_P450_sf"/>
</dbReference>
<evidence type="ECO:0000256" key="6">
    <source>
        <dbReference type="ARBA" id="ARBA00023033"/>
    </source>
</evidence>
<gene>
    <name evidence="9" type="primary">yjiB</name>
    <name evidence="9" type="ORF">DSM104329_03705</name>
</gene>
<dbReference type="PANTHER" id="PTHR46696:SF6">
    <property type="entry name" value="P450, PUTATIVE (EUROFUNG)-RELATED"/>
    <property type="match status" value="1"/>
</dbReference>
<dbReference type="RefSeq" id="WP_259311347.1">
    <property type="nucleotide sequence ID" value="NZ_CP087164.1"/>
</dbReference>
<dbReference type="PRINTS" id="PR00359">
    <property type="entry name" value="BP450"/>
</dbReference>
<protein>
    <submittedName>
        <fullName evidence="9">Cytochrome P450 YjiB</fullName>
        <ecNumber evidence="9">1.14.-.-</ecNumber>
    </submittedName>
</protein>
<evidence type="ECO:0000313" key="9">
    <source>
        <dbReference type="EMBL" id="UGS37290.1"/>
    </source>
</evidence>
<evidence type="ECO:0000256" key="2">
    <source>
        <dbReference type="ARBA" id="ARBA00022617"/>
    </source>
</evidence>
<evidence type="ECO:0000256" key="8">
    <source>
        <dbReference type="SAM" id="MobiDB-lite"/>
    </source>
</evidence>
<keyword evidence="5 7" id="KW-0408">Iron</keyword>
<dbReference type="EC" id="1.14.-.-" evidence="9"/>
<dbReference type="SUPFAM" id="SSF48264">
    <property type="entry name" value="Cytochrome P450"/>
    <property type="match status" value="1"/>
</dbReference>
<evidence type="ECO:0000256" key="5">
    <source>
        <dbReference type="ARBA" id="ARBA00023004"/>
    </source>
</evidence>
<dbReference type="GO" id="GO:0005506">
    <property type="term" value="F:iron ion binding"/>
    <property type="evidence" value="ECO:0007669"/>
    <property type="project" value="InterPro"/>
</dbReference>
<dbReference type="InterPro" id="IPR017972">
    <property type="entry name" value="Cyt_P450_CS"/>
</dbReference>
<feature type="region of interest" description="Disordered" evidence="8">
    <location>
        <begin position="1"/>
        <end position="31"/>
    </location>
</feature>
<evidence type="ECO:0000256" key="3">
    <source>
        <dbReference type="ARBA" id="ARBA00022723"/>
    </source>
</evidence>
<evidence type="ECO:0000256" key="4">
    <source>
        <dbReference type="ARBA" id="ARBA00023002"/>
    </source>
</evidence>
<evidence type="ECO:0000313" key="10">
    <source>
        <dbReference type="Proteomes" id="UP001162834"/>
    </source>
</evidence>
<sequence length="424" mass="48072">MTDTTSPQVRPELDGFDPFSQDFSRDPDPMLGRAHRDSPVFWYEPLGCWFVTRYDDVEWVFTDSKTFSSRALRAVPVPAALRDRLPERPLNVNYINIDPPQHTRDRKASQRGFTRPIVAALEPKIREFATELIDAFADRGHCDFMQEFAYPLSLRVIVQVLGLPPSDMPRLRQWTEDMFSLMSAGAADEPDAPTRPMSEAEATERYTRLADAWDYFGEVVADRRAAPREDFLTVLSNSRTPEGEWTMDDDTIKTHLIELVAAGNDTTANLMGNLVQFLDHDPDQLEEVKRDGSLWEGVVEEGLRRRSTGPHLLRITTRDVELSGVKIPRGSIIVVNTTGANTDPAKFDDPLRFDVHRPNATDHLAFGKGRHFCLGAPLARLEAQVAMREVYGHLPGLTVPDQRLEYVPTMTVQTLKSLRIEWSR</sequence>
<dbReference type="Gene3D" id="1.10.630.10">
    <property type="entry name" value="Cytochrome P450"/>
    <property type="match status" value="1"/>
</dbReference>
<proteinExistence type="inferred from homology"/>